<reference evidence="3" key="1">
    <citation type="submission" date="2016-10" db="EMBL/GenBank/DDBJ databases">
        <authorList>
            <person name="Varghese N."/>
            <person name="Submissions S."/>
        </authorList>
    </citation>
    <scope>NUCLEOTIDE SEQUENCE [LARGE SCALE GENOMIC DNA]</scope>
    <source>
        <strain evidence="3">CGMCC 4.6609</strain>
    </source>
</reference>
<keyword evidence="3" id="KW-1185">Reference proteome</keyword>
<name>A0A1H0QEW0_9PSEU</name>
<dbReference type="Proteomes" id="UP000199691">
    <property type="component" value="Unassembled WGS sequence"/>
</dbReference>
<sequence length="438" mass="48162">MPELLGTASFPSGDLLLIDFGLLRTWSGDRPPLVREGHAPQHVVERANAAADFEIVGPQAAEAARAVNLAAVKGRYGFDLPADGELLTSAVARTGVDASVRRVERMPHLARVRALLDDEPSAEVPFHGAWAVAVRGVPGGPLRVLGERMDPDGPDRGRWRSVWVGCADGVVAESVECGYVLVDEARLLFADATALTAWRTDDPADGLFDLAFWGRDADEVAARVPVAPSTADDERRWTDLSSEEVRARHEELEALRDGGLTFAFDLRPHDDHFQVLRRMRSSPAGSGTVEVGGAPMTGWFTTWGDGAFPVYRDLAADGTLLRVRVELGAPEIVVRQRRFERLWFGDLAKMAIVSARVAQDGEPVRWLYREHAEREQDSGWRVFAGDESQEYADDSRNAVLMPLRELLRLDGELESLFDEPHGAAFERAETGFVPVPRV</sequence>
<dbReference type="PANTHER" id="PTHR38743">
    <property type="entry name" value="SIMILAR TO GLYOXYLASE I FAMILY PROTEIN"/>
    <property type="match status" value="1"/>
</dbReference>
<dbReference type="OrthoDB" id="4001405at2"/>
<dbReference type="AlphaFoldDB" id="A0A1H0QEW0"/>
<dbReference type="InterPro" id="IPR018689">
    <property type="entry name" value="Imm33_dom"/>
</dbReference>
<accession>A0A1H0QEW0</accession>
<dbReference type="Pfam" id="PF09951">
    <property type="entry name" value="Imm33"/>
    <property type="match status" value="1"/>
</dbReference>
<organism evidence="2 3">
    <name type="scientific">Lentzea jiangxiensis</name>
    <dbReference type="NCBI Taxonomy" id="641025"/>
    <lineage>
        <taxon>Bacteria</taxon>
        <taxon>Bacillati</taxon>
        <taxon>Actinomycetota</taxon>
        <taxon>Actinomycetes</taxon>
        <taxon>Pseudonocardiales</taxon>
        <taxon>Pseudonocardiaceae</taxon>
        <taxon>Lentzea</taxon>
    </lineage>
</organism>
<feature type="domain" description="Immunity protein Imm33" evidence="1">
    <location>
        <begin position="352"/>
        <end position="431"/>
    </location>
</feature>
<evidence type="ECO:0000313" key="3">
    <source>
        <dbReference type="Proteomes" id="UP000199691"/>
    </source>
</evidence>
<proteinExistence type="predicted"/>
<protein>
    <recommendedName>
        <fullName evidence="1">Immunity protein Imm33 domain-containing protein</fullName>
    </recommendedName>
</protein>
<evidence type="ECO:0000259" key="1">
    <source>
        <dbReference type="Pfam" id="PF09951"/>
    </source>
</evidence>
<dbReference type="RefSeq" id="WP_090098150.1">
    <property type="nucleotide sequence ID" value="NZ_FNIX01000005.1"/>
</dbReference>
<gene>
    <name evidence="2" type="ORF">SAMN05421507_105423</name>
</gene>
<evidence type="ECO:0000313" key="2">
    <source>
        <dbReference type="EMBL" id="SDP15269.1"/>
    </source>
</evidence>
<dbReference type="PANTHER" id="PTHR38743:SF2">
    <property type="entry name" value="DUF2185 DOMAIN-CONTAINING PROTEIN"/>
    <property type="match status" value="1"/>
</dbReference>
<dbReference type="EMBL" id="FNIX01000005">
    <property type="protein sequence ID" value="SDP15269.1"/>
    <property type="molecule type" value="Genomic_DNA"/>
</dbReference>
<dbReference type="STRING" id="641025.SAMN05421507_105423"/>